<evidence type="ECO:0000259" key="3">
    <source>
        <dbReference type="Pfam" id="PF26514"/>
    </source>
</evidence>
<keyword evidence="1" id="KW-0812">Transmembrane</keyword>
<feature type="transmembrane region" description="Helical" evidence="1">
    <location>
        <begin position="358"/>
        <end position="375"/>
    </location>
</feature>
<feature type="transmembrane region" description="Helical" evidence="1">
    <location>
        <begin position="227"/>
        <end position="255"/>
    </location>
</feature>
<dbReference type="Pfam" id="PF26514">
    <property type="entry name" value="DUF8173"/>
    <property type="match status" value="1"/>
</dbReference>
<feature type="signal peptide" evidence="2">
    <location>
        <begin position="1"/>
        <end position="26"/>
    </location>
</feature>
<feature type="transmembrane region" description="Helical" evidence="1">
    <location>
        <begin position="333"/>
        <end position="352"/>
    </location>
</feature>
<reference evidence="4" key="1">
    <citation type="submission" date="2022-02" db="EMBL/GenBank/DDBJ databases">
        <authorList>
            <person name="Leng L."/>
        </authorList>
    </citation>
    <scope>NUCLEOTIDE SEQUENCE</scope>
    <source>
        <strain evidence="4">JI</strain>
    </source>
</reference>
<proteinExistence type="predicted"/>
<sequence length="384" mass="40791">MFKRKKWLVPALVLLVLLSLTAPALAVEIRNGDNVTIPAGALKGPLFVAGNEIVIDADVDGDVFAAGQTVIINGNVNGDLLAAARTIRINGEVGGDARCAAQDIDLKGELGQSLTAAASEVRQLDGSRVNRDALIFANQITVSGTVGRQYLGAGGTVRLNGAIGNDVNLWRVEDLRLGPAAVVGGNLYYGAPHEATVASGAQIAGTTKWEYLEPKTPTQRQHRGFNWLGALAWFAAGVLFWGVLTLISPGIWNLLSQNMRQSPGHSFGWGLLLLLITPLVILLLLITVIAIPLSLILMAAYLILLYAAKIIVGDFIGRLLAARFGWAGRVNSILPFLLGFALLLLLTSIPIVGLLMSIATVCLAMGAAFLAIYHWRQGGTQLEH</sequence>
<protein>
    <submittedName>
        <fullName evidence="4">Polymer-forming cytoskeletal protein</fullName>
    </submittedName>
</protein>
<feature type="transmembrane region" description="Helical" evidence="1">
    <location>
        <begin position="267"/>
        <end position="293"/>
    </location>
</feature>
<accession>A0A9X4H087</accession>
<keyword evidence="2" id="KW-0732">Signal</keyword>
<dbReference type="EMBL" id="JAKOAV010000036">
    <property type="protein sequence ID" value="MDF9409622.1"/>
    <property type="molecule type" value="Genomic_DNA"/>
</dbReference>
<gene>
    <name evidence="4" type="ORF">L7E55_14895</name>
</gene>
<organism evidence="4 5">
    <name type="scientific">Pelotomaculum isophthalicicum JI</name>
    <dbReference type="NCBI Taxonomy" id="947010"/>
    <lineage>
        <taxon>Bacteria</taxon>
        <taxon>Bacillati</taxon>
        <taxon>Bacillota</taxon>
        <taxon>Clostridia</taxon>
        <taxon>Eubacteriales</taxon>
        <taxon>Desulfotomaculaceae</taxon>
        <taxon>Pelotomaculum</taxon>
    </lineage>
</organism>
<evidence type="ECO:0000256" key="1">
    <source>
        <dbReference type="SAM" id="Phobius"/>
    </source>
</evidence>
<feature type="transmembrane region" description="Helical" evidence="1">
    <location>
        <begin position="299"/>
        <end position="321"/>
    </location>
</feature>
<dbReference type="InterPro" id="IPR058486">
    <property type="entry name" value="DUF8173"/>
</dbReference>
<evidence type="ECO:0000313" key="4">
    <source>
        <dbReference type="EMBL" id="MDF9409622.1"/>
    </source>
</evidence>
<keyword evidence="5" id="KW-1185">Reference proteome</keyword>
<evidence type="ECO:0000313" key="5">
    <source>
        <dbReference type="Proteomes" id="UP001154312"/>
    </source>
</evidence>
<dbReference type="RefSeq" id="WP_277445113.1">
    <property type="nucleotide sequence ID" value="NZ_JAKOAV010000036.1"/>
</dbReference>
<keyword evidence="1" id="KW-1133">Transmembrane helix</keyword>
<name>A0A9X4H087_9FIRM</name>
<keyword evidence="1" id="KW-0472">Membrane</keyword>
<dbReference type="Proteomes" id="UP001154312">
    <property type="component" value="Unassembled WGS sequence"/>
</dbReference>
<comment type="caution">
    <text evidence="4">The sequence shown here is derived from an EMBL/GenBank/DDBJ whole genome shotgun (WGS) entry which is preliminary data.</text>
</comment>
<feature type="chain" id="PRO_5040994161" evidence="2">
    <location>
        <begin position="27"/>
        <end position="384"/>
    </location>
</feature>
<evidence type="ECO:0000256" key="2">
    <source>
        <dbReference type="SAM" id="SignalP"/>
    </source>
</evidence>
<dbReference type="AlphaFoldDB" id="A0A9X4H087"/>
<feature type="domain" description="DUF8173" evidence="3">
    <location>
        <begin position="228"/>
        <end position="374"/>
    </location>
</feature>